<evidence type="ECO:0000259" key="1">
    <source>
        <dbReference type="Pfam" id="PF21634"/>
    </source>
</evidence>
<name>A0ABD0QHY0_CIRMR</name>
<proteinExistence type="predicted"/>
<feature type="domain" description="Helicase MOV-10-like beta-barrel" evidence="1">
    <location>
        <begin position="2"/>
        <end position="50"/>
    </location>
</feature>
<dbReference type="Proteomes" id="UP001529510">
    <property type="component" value="Unassembled WGS sequence"/>
</dbReference>
<comment type="caution">
    <text evidence="2">The sequence shown here is derived from an EMBL/GenBank/DDBJ whole genome shotgun (WGS) entry which is preliminary data.</text>
</comment>
<protein>
    <recommendedName>
        <fullName evidence="1">Helicase MOV-10-like beta-barrel domain-containing protein</fullName>
    </recommendedName>
</protein>
<evidence type="ECO:0000313" key="3">
    <source>
        <dbReference type="Proteomes" id="UP001529510"/>
    </source>
</evidence>
<gene>
    <name evidence="2" type="ORF">M9458_017512</name>
</gene>
<dbReference type="EMBL" id="JAMKFB020000008">
    <property type="protein sequence ID" value="KAL0185842.1"/>
    <property type="molecule type" value="Genomic_DNA"/>
</dbReference>
<dbReference type="AlphaFoldDB" id="A0ABD0QHY0"/>
<feature type="non-terminal residue" evidence="2">
    <location>
        <position position="51"/>
    </location>
</feature>
<organism evidence="2 3">
    <name type="scientific">Cirrhinus mrigala</name>
    <name type="common">Mrigala</name>
    <dbReference type="NCBI Taxonomy" id="683832"/>
    <lineage>
        <taxon>Eukaryota</taxon>
        <taxon>Metazoa</taxon>
        <taxon>Chordata</taxon>
        <taxon>Craniata</taxon>
        <taxon>Vertebrata</taxon>
        <taxon>Euteleostomi</taxon>
        <taxon>Actinopterygii</taxon>
        <taxon>Neopterygii</taxon>
        <taxon>Teleostei</taxon>
        <taxon>Ostariophysi</taxon>
        <taxon>Cypriniformes</taxon>
        <taxon>Cyprinidae</taxon>
        <taxon>Labeoninae</taxon>
        <taxon>Labeonini</taxon>
        <taxon>Cirrhinus</taxon>
    </lineage>
</organism>
<feature type="non-terminal residue" evidence="2">
    <location>
        <position position="1"/>
    </location>
</feature>
<keyword evidence="3" id="KW-1185">Reference proteome</keyword>
<dbReference type="InterPro" id="IPR049080">
    <property type="entry name" value="MOV-10-like_beta-barrel"/>
</dbReference>
<sequence>LPGVSENRPSVLRGDHLLLTKSEEVKHSTVTKYKGYVHKVELDRVKLGFSR</sequence>
<reference evidence="2 3" key="1">
    <citation type="submission" date="2024-05" db="EMBL/GenBank/DDBJ databases">
        <title>Genome sequencing and assembly of Indian major carp, Cirrhinus mrigala (Hamilton, 1822).</title>
        <authorList>
            <person name="Mohindra V."/>
            <person name="Chowdhury L.M."/>
            <person name="Lal K."/>
            <person name="Jena J.K."/>
        </authorList>
    </citation>
    <scope>NUCLEOTIDE SEQUENCE [LARGE SCALE GENOMIC DNA]</scope>
    <source>
        <strain evidence="2">CM1030</strain>
        <tissue evidence="2">Blood</tissue>
    </source>
</reference>
<evidence type="ECO:0000313" key="2">
    <source>
        <dbReference type="EMBL" id="KAL0185842.1"/>
    </source>
</evidence>
<dbReference type="Pfam" id="PF21634">
    <property type="entry name" value="MOV-10_beta-barrel"/>
    <property type="match status" value="1"/>
</dbReference>
<accession>A0ABD0QHY0</accession>